<organism evidence="2 3">
    <name type="scientific">Trema orientale</name>
    <name type="common">Charcoal tree</name>
    <name type="synonym">Celtis orientalis</name>
    <dbReference type="NCBI Taxonomy" id="63057"/>
    <lineage>
        <taxon>Eukaryota</taxon>
        <taxon>Viridiplantae</taxon>
        <taxon>Streptophyta</taxon>
        <taxon>Embryophyta</taxon>
        <taxon>Tracheophyta</taxon>
        <taxon>Spermatophyta</taxon>
        <taxon>Magnoliopsida</taxon>
        <taxon>eudicotyledons</taxon>
        <taxon>Gunneridae</taxon>
        <taxon>Pentapetalae</taxon>
        <taxon>rosids</taxon>
        <taxon>fabids</taxon>
        <taxon>Rosales</taxon>
        <taxon>Cannabaceae</taxon>
        <taxon>Trema</taxon>
    </lineage>
</organism>
<reference evidence="3" key="1">
    <citation type="submission" date="2016-06" db="EMBL/GenBank/DDBJ databases">
        <title>Parallel loss of symbiosis genes in relatives of nitrogen-fixing non-legume Parasponia.</title>
        <authorList>
            <person name="Van Velzen R."/>
            <person name="Holmer R."/>
            <person name="Bu F."/>
            <person name="Rutten L."/>
            <person name="Van Zeijl A."/>
            <person name="Liu W."/>
            <person name="Santuari L."/>
            <person name="Cao Q."/>
            <person name="Sharma T."/>
            <person name="Shen D."/>
            <person name="Roswanjaya Y."/>
            <person name="Wardhani T."/>
            <person name="Kalhor M.S."/>
            <person name="Jansen J."/>
            <person name="Van den Hoogen J."/>
            <person name="Gungor B."/>
            <person name="Hartog M."/>
            <person name="Hontelez J."/>
            <person name="Verver J."/>
            <person name="Yang W.-C."/>
            <person name="Schijlen E."/>
            <person name="Repin R."/>
            <person name="Schilthuizen M."/>
            <person name="Schranz E."/>
            <person name="Heidstra R."/>
            <person name="Miyata K."/>
            <person name="Fedorova E."/>
            <person name="Kohlen W."/>
            <person name="Bisseling T."/>
            <person name="Smit S."/>
            <person name="Geurts R."/>
        </authorList>
    </citation>
    <scope>NUCLEOTIDE SEQUENCE [LARGE SCALE GENOMIC DNA]</scope>
    <source>
        <strain evidence="3">cv. RG33-2</strain>
    </source>
</reference>
<dbReference type="EMBL" id="JXTC01000073">
    <property type="protein sequence ID" value="PON91621.1"/>
    <property type="molecule type" value="Genomic_DNA"/>
</dbReference>
<proteinExistence type="predicted"/>
<dbReference type="OrthoDB" id="10356981at2759"/>
<name>A0A2P5F1G1_TREOI</name>
<comment type="caution">
    <text evidence="2">The sequence shown here is derived from an EMBL/GenBank/DDBJ whole genome shotgun (WGS) entry which is preliminary data.</text>
</comment>
<keyword evidence="3" id="KW-1185">Reference proteome</keyword>
<gene>
    <name evidence="2" type="ORF">TorRG33x02_126600</name>
</gene>
<dbReference type="InParanoid" id="A0A2P5F1G1"/>
<dbReference type="Proteomes" id="UP000237000">
    <property type="component" value="Unassembled WGS sequence"/>
</dbReference>
<sequence>MCVNKMQSEYGGYIENHVITNFAELIERVKKTEITVAETRKKNVQKASTSKPNDNWDRSTPFKRKREVAVVDQPNKNRAIPPEIPIDKRTLEALVQLWIEDGELKLFPVDN</sequence>
<feature type="region of interest" description="Disordered" evidence="1">
    <location>
        <begin position="40"/>
        <end position="61"/>
    </location>
</feature>
<protein>
    <submittedName>
        <fullName evidence="2">Uncharacterized protein</fullName>
    </submittedName>
</protein>
<accession>A0A2P5F1G1</accession>
<evidence type="ECO:0000256" key="1">
    <source>
        <dbReference type="SAM" id="MobiDB-lite"/>
    </source>
</evidence>
<evidence type="ECO:0000313" key="3">
    <source>
        <dbReference type="Proteomes" id="UP000237000"/>
    </source>
</evidence>
<dbReference type="AlphaFoldDB" id="A0A2P5F1G1"/>
<evidence type="ECO:0000313" key="2">
    <source>
        <dbReference type="EMBL" id="PON91621.1"/>
    </source>
</evidence>